<keyword evidence="4 6" id="KW-1133">Transmembrane helix</keyword>
<sequence length="173" mass="19298">MPSPEKQPPTGHQQQHQANERTYLAWLRTSLALIGFGFAIARFGLLIRQLETAVTPSDPTGSNWVNSEVLGIGMVVVGIVILLTSAWDYNRVYWQIEQGGYRPNRWLVFLMTGIVAILGILSIPLILWRETGSSRSNLSSRLQPPVPLVHAKLYGQIVKLGAVPLRSRRDSRS</sequence>
<dbReference type="InterPro" id="IPR003807">
    <property type="entry name" value="DUF202"/>
</dbReference>
<keyword evidence="2" id="KW-1003">Cell membrane</keyword>
<evidence type="ECO:0000259" key="7">
    <source>
        <dbReference type="Pfam" id="PF02656"/>
    </source>
</evidence>
<protein>
    <submittedName>
        <fullName evidence="8">DUF202 domain-containing protein</fullName>
    </submittedName>
</protein>
<dbReference type="InterPro" id="IPR052053">
    <property type="entry name" value="IM_YidH-like"/>
</dbReference>
<evidence type="ECO:0000256" key="3">
    <source>
        <dbReference type="ARBA" id="ARBA00022692"/>
    </source>
</evidence>
<dbReference type="Pfam" id="PF02656">
    <property type="entry name" value="DUF202"/>
    <property type="match status" value="1"/>
</dbReference>
<gene>
    <name evidence="8" type="ORF">GS597_11810</name>
</gene>
<comment type="caution">
    <text evidence="8">The sequence shown here is derived from an EMBL/GenBank/DDBJ whole genome shotgun (WGS) entry which is preliminary data.</text>
</comment>
<dbReference type="PANTHER" id="PTHR34187:SF2">
    <property type="entry name" value="DUF202 DOMAIN-CONTAINING PROTEIN"/>
    <property type="match status" value="1"/>
</dbReference>
<evidence type="ECO:0000256" key="6">
    <source>
        <dbReference type="SAM" id="Phobius"/>
    </source>
</evidence>
<evidence type="ECO:0000256" key="1">
    <source>
        <dbReference type="ARBA" id="ARBA00004651"/>
    </source>
</evidence>
<evidence type="ECO:0000313" key="8">
    <source>
        <dbReference type="EMBL" id="NCJ07178.1"/>
    </source>
</evidence>
<evidence type="ECO:0000256" key="2">
    <source>
        <dbReference type="ARBA" id="ARBA00022475"/>
    </source>
</evidence>
<feature type="domain" description="DUF202" evidence="7">
    <location>
        <begin position="15"/>
        <end position="92"/>
    </location>
</feature>
<name>A0A8K2A058_9CYAN</name>
<feature type="transmembrane region" description="Helical" evidence="6">
    <location>
        <begin position="25"/>
        <end position="47"/>
    </location>
</feature>
<keyword evidence="3 6" id="KW-0812">Transmembrane</keyword>
<dbReference type="GO" id="GO:0005886">
    <property type="term" value="C:plasma membrane"/>
    <property type="evidence" value="ECO:0007669"/>
    <property type="project" value="UniProtKB-SubCell"/>
</dbReference>
<dbReference type="PANTHER" id="PTHR34187">
    <property type="entry name" value="FGR18P"/>
    <property type="match status" value="1"/>
</dbReference>
<keyword evidence="5 6" id="KW-0472">Membrane</keyword>
<reference evidence="8" key="1">
    <citation type="submission" date="2019-12" db="EMBL/GenBank/DDBJ databases">
        <title>High-Quality draft genome sequences of three cyanobacteria isolated from the limestone walls of the Old Cathedral of Coimbra.</title>
        <authorList>
            <person name="Tiago I."/>
            <person name="Soares F."/>
            <person name="Portugal A."/>
        </authorList>
    </citation>
    <scope>NUCLEOTIDE SEQUENCE [LARGE SCALE GENOMIC DNA]</scope>
    <source>
        <strain evidence="8">C</strain>
    </source>
</reference>
<dbReference type="EMBL" id="WVIC01000022">
    <property type="protein sequence ID" value="NCJ07178.1"/>
    <property type="molecule type" value="Genomic_DNA"/>
</dbReference>
<dbReference type="AlphaFoldDB" id="A0A8K2A058"/>
<feature type="transmembrane region" description="Helical" evidence="6">
    <location>
        <begin position="107"/>
        <end position="128"/>
    </location>
</feature>
<dbReference type="Proteomes" id="UP000607397">
    <property type="component" value="Unassembled WGS sequence"/>
</dbReference>
<evidence type="ECO:0000313" key="9">
    <source>
        <dbReference type="Proteomes" id="UP000607397"/>
    </source>
</evidence>
<accession>A0A8K2A058</accession>
<organism evidence="8 9">
    <name type="scientific">Petrachloros mirabilis ULC683</name>
    <dbReference type="NCBI Taxonomy" id="2781853"/>
    <lineage>
        <taxon>Bacteria</taxon>
        <taxon>Bacillati</taxon>
        <taxon>Cyanobacteriota</taxon>
        <taxon>Cyanophyceae</taxon>
        <taxon>Synechococcales</taxon>
        <taxon>Petrachlorosaceae</taxon>
        <taxon>Petrachloros</taxon>
        <taxon>Petrachloros mirabilis</taxon>
    </lineage>
</organism>
<dbReference type="RefSeq" id="WP_161825654.1">
    <property type="nucleotide sequence ID" value="NZ_WVIC01000022.1"/>
</dbReference>
<keyword evidence="9" id="KW-1185">Reference proteome</keyword>
<feature type="transmembrane region" description="Helical" evidence="6">
    <location>
        <begin position="68"/>
        <end position="87"/>
    </location>
</feature>
<evidence type="ECO:0000256" key="4">
    <source>
        <dbReference type="ARBA" id="ARBA00022989"/>
    </source>
</evidence>
<comment type="subcellular location">
    <subcellularLocation>
        <location evidence="1">Cell membrane</location>
        <topology evidence="1">Multi-pass membrane protein</topology>
    </subcellularLocation>
</comment>
<evidence type="ECO:0000256" key="5">
    <source>
        <dbReference type="ARBA" id="ARBA00023136"/>
    </source>
</evidence>
<proteinExistence type="predicted"/>